<name>A0A2A2K0F5_9BILA</name>
<dbReference type="AlphaFoldDB" id="A0A2A2K0F5"/>
<dbReference type="PANTHER" id="PTHR12997:SF5">
    <property type="entry name" value="ENDONUCLEASE_EXONUCLEASE_PHOSPHATASE FAMILY PROTEIN"/>
    <property type="match status" value="1"/>
</dbReference>
<dbReference type="GO" id="GO:0004445">
    <property type="term" value="F:inositol-polyphosphate 5-phosphatase activity"/>
    <property type="evidence" value="ECO:0007669"/>
    <property type="project" value="InterPro"/>
</dbReference>
<dbReference type="InterPro" id="IPR039737">
    <property type="entry name" value="INPP5A"/>
</dbReference>
<sequence length="401" mass="46561">MLDYIKQVAVTGDISKIVDNDVILRNWCSEVAKEIYEQKPEFAIVHVQGLLSAQDPDYISRVILGCITDNPDIYKHFVCSRAFFDTKLTGLGNLYLFRDNRDVEYYDRFTSTGYITVREGNEHTIGAHECDGYIQNTFNQQYAFRREFYQDDGTRDLANQRTAFLLARFRIHGKELTFVNVKLHSVPFEDVNEIAQHTEVTKAAQKRQEQIEYLLSELEAEGLKNDAVLVAGAFNSQLHETQLLDYLARTQLVTKVAKKDDAGNVEAIEHVDRHGRHVTTVEKTRFDLHSIHDWFFRMARGQMVRRYNTELANVTFKGQLLEESVFFQPSRHYELADENREEFMRTLCPAWTDRILYNERMNELFRHDSFCASGLYYGLVGEEVYVGQHKPVALHASICLK</sequence>
<keyword evidence="2" id="KW-1185">Reference proteome</keyword>
<dbReference type="PANTHER" id="PTHR12997">
    <property type="entry name" value="TYPE I INOSITOL-1,4,5-TRISPHOSPHATE 5-PHOSPHATASE"/>
    <property type="match status" value="1"/>
</dbReference>
<comment type="caution">
    <text evidence="1">The sequence shown here is derived from an EMBL/GenBank/DDBJ whole genome shotgun (WGS) entry which is preliminary data.</text>
</comment>
<dbReference type="EMBL" id="LIAE01009924">
    <property type="protein sequence ID" value="PAV67435.1"/>
    <property type="molecule type" value="Genomic_DNA"/>
</dbReference>
<protein>
    <recommendedName>
        <fullName evidence="3">Inositol-polyphosphate 5-phosphatase</fullName>
    </recommendedName>
</protein>
<evidence type="ECO:0008006" key="3">
    <source>
        <dbReference type="Google" id="ProtNLM"/>
    </source>
</evidence>
<dbReference type="SUPFAM" id="SSF56219">
    <property type="entry name" value="DNase I-like"/>
    <property type="match status" value="1"/>
</dbReference>
<proteinExistence type="predicted"/>
<organism evidence="1 2">
    <name type="scientific">Diploscapter pachys</name>
    <dbReference type="NCBI Taxonomy" id="2018661"/>
    <lineage>
        <taxon>Eukaryota</taxon>
        <taxon>Metazoa</taxon>
        <taxon>Ecdysozoa</taxon>
        <taxon>Nematoda</taxon>
        <taxon>Chromadorea</taxon>
        <taxon>Rhabditida</taxon>
        <taxon>Rhabditina</taxon>
        <taxon>Rhabditomorpha</taxon>
        <taxon>Rhabditoidea</taxon>
        <taxon>Rhabditidae</taxon>
        <taxon>Diploscapter</taxon>
    </lineage>
</organism>
<dbReference type="InterPro" id="IPR036691">
    <property type="entry name" value="Endo/exonu/phosph_ase_sf"/>
</dbReference>
<evidence type="ECO:0000313" key="2">
    <source>
        <dbReference type="Proteomes" id="UP000218231"/>
    </source>
</evidence>
<reference evidence="1 2" key="1">
    <citation type="journal article" date="2017" name="Curr. Biol.">
        <title>Genome architecture and evolution of a unichromosomal asexual nematode.</title>
        <authorList>
            <person name="Fradin H."/>
            <person name="Zegar C."/>
            <person name="Gutwein M."/>
            <person name="Lucas J."/>
            <person name="Kovtun M."/>
            <person name="Corcoran D."/>
            <person name="Baugh L.R."/>
            <person name="Kiontke K."/>
            <person name="Gunsalus K."/>
            <person name="Fitch D.H."/>
            <person name="Piano F."/>
        </authorList>
    </citation>
    <scope>NUCLEOTIDE SEQUENCE [LARGE SCALE GENOMIC DNA]</scope>
    <source>
        <strain evidence="1">PF1309</strain>
    </source>
</reference>
<gene>
    <name evidence="1" type="ORF">WR25_19483</name>
</gene>
<evidence type="ECO:0000313" key="1">
    <source>
        <dbReference type="EMBL" id="PAV67435.1"/>
    </source>
</evidence>
<dbReference type="Gene3D" id="3.60.10.10">
    <property type="entry name" value="Endonuclease/exonuclease/phosphatase"/>
    <property type="match status" value="1"/>
</dbReference>
<dbReference type="Proteomes" id="UP000218231">
    <property type="component" value="Unassembled WGS sequence"/>
</dbReference>
<dbReference type="STRING" id="2018661.A0A2A2K0F5"/>
<dbReference type="OrthoDB" id="5780965at2759"/>
<accession>A0A2A2K0F5</accession>
<dbReference type="FunFam" id="3.60.10.10:FF:000221">
    <property type="entry name" value="Uncharacterized protein"/>
    <property type="match status" value="1"/>
</dbReference>